<evidence type="ECO:0000256" key="2">
    <source>
        <dbReference type="ARBA" id="ARBA00022801"/>
    </source>
</evidence>
<gene>
    <name evidence="7" type="ordered locus">Dfer_5616</name>
</gene>
<dbReference type="PROSITE" id="PS51347">
    <property type="entry name" value="PHOSPHOTRIESTERASE_2"/>
    <property type="match status" value="1"/>
</dbReference>
<sequence>MAITISRRQLLAAFVAAPLAARVNAEAPYTYTVTGKIPVSELGASLIHEHVLVDFIGAAKISPDRWKHEEVIQKVLPYLQEIKSRGIRTLVECTPAFIGRDVALLKKLSQRSGLKMLTNTGYYGASDNKYLPEWAFSETAEQLAGRWIAEFEKGIDGTGIRPGFLKTGVNSGKLSELHQKLIRAAALTHLKTGLTICSHTGPALPAREEIEILKQSGVHASAFLWVHASGTADEMEDVGKSGCWISLDGVDTDNIERHVELLRFLKSKNRLGQVLISHDAGWYRPGEPDGGEFRGYTTISDQLIPALKTAGFTDADLHTLMTANPAKAFAIRVRKA</sequence>
<evidence type="ECO:0000256" key="4">
    <source>
        <dbReference type="PIRSR" id="PIRSR601559-51"/>
    </source>
</evidence>
<dbReference type="Gene3D" id="3.20.20.140">
    <property type="entry name" value="Metal-dependent hydrolases"/>
    <property type="match status" value="1"/>
</dbReference>
<evidence type="ECO:0000256" key="6">
    <source>
        <dbReference type="SAM" id="SignalP"/>
    </source>
</evidence>
<evidence type="ECO:0000313" key="8">
    <source>
        <dbReference type="Proteomes" id="UP000002011"/>
    </source>
</evidence>
<dbReference type="HOGENOM" id="CLU_054760_1_0_10"/>
<dbReference type="Proteomes" id="UP000002011">
    <property type="component" value="Chromosome"/>
</dbReference>
<feature type="binding site" evidence="4">
    <location>
        <position position="227"/>
    </location>
    <ligand>
        <name>Zn(2+)</name>
        <dbReference type="ChEBI" id="CHEBI:29105"/>
        <label>2</label>
    </ligand>
</feature>
<evidence type="ECO:0000256" key="1">
    <source>
        <dbReference type="ARBA" id="ARBA00022723"/>
    </source>
</evidence>
<keyword evidence="1 4" id="KW-0479">Metal-binding</keyword>
<dbReference type="STRING" id="471854.Dfer_5616"/>
<comment type="similarity">
    <text evidence="5">Belongs to the metallo-dependent hydrolases superfamily. Phosphotriesterase family.</text>
</comment>
<accession>C6VWQ6</accession>
<feature type="binding site" description="via carbamate group" evidence="4">
    <location>
        <position position="166"/>
    </location>
    <ligand>
        <name>Zn(2+)</name>
        <dbReference type="ChEBI" id="CHEBI:29105"/>
        <label>2</label>
    </ligand>
</feature>
<dbReference type="InterPro" id="IPR032466">
    <property type="entry name" value="Metal_Hydrolase"/>
</dbReference>
<dbReference type="SUPFAM" id="SSF51556">
    <property type="entry name" value="Metallo-dependent hydrolases"/>
    <property type="match status" value="1"/>
</dbReference>
<organism evidence="7 8">
    <name type="scientific">Dyadobacter fermentans (strain ATCC 700827 / DSM 18053 / CIP 107007 / KCTC 52180 / NS114)</name>
    <dbReference type="NCBI Taxonomy" id="471854"/>
    <lineage>
        <taxon>Bacteria</taxon>
        <taxon>Pseudomonadati</taxon>
        <taxon>Bacteroidota</taxon>
        <taxon>Cytophagia</taxon>
        <taxon>Cytophagales</taxon>
        <taxon>Spirosomataceae</taxon>
        <taxon>Dyadobacter</taxon>
    </lineage>
</organism>
<evidence type="ECO:0000256" key="3">
    <source>
        <dbReference type="PIRSR" id="PIRSR601559-50"/>
    </source>
</evidence>
<feature type="signal peptide" evidence="6">
    <location>
        <begin position="1"/>
        <end position="25"/>
    </location>
</feature>
<protein>
    <submittedName>
        <fullName evidence="7">Aryldialkylphosphatase</fullName>
    </submittedName>
</protein>
<feature type="chain" id="PRO_5002972163" evidence="6">
    <location>
        <begin position="26"/>
        <end position="336"/>
    </location>
</feature>
<dbReference type="eggNOG" id="COG1735">
    <property type="taxonomic scope" value="Bacteria"/>
</dbReference>
<dbReference type="RefSeq" id="WP_015815046.1">
    <property type="nucleotide sequence ID" value="NC_013037.1"/>
</dbReference>
<dbReference type="GO" id="GO:0008270">
    <property type="term" value="F:zinc ion binding"/>
    <property type="evidence" value="ECO:0007669"/>
    <property type="project" value="InterPro"/>
</dbReference>
<reference evidence="7 8" key="1">
    <citation type="journal article" date="2009" name="Stand. Genomic Sci.">
        <title>Complete genome sequence of Dyadobacter fermentans type strain (NS114).</title>
        <authorList>
            <person name="Lang E."/>
            <person name="Lapidus A."/>
            <person name="Chertkov O."/>
            <person name="Brettin T."/>
            <person name="Detter J.C."/>
            <person name="Han C."/>
            <person name="Copeland A."/>
            <person name="Glavina Del Rio T."/>
            <person name="Nolan M."/>
            <person name="Chen F."/>
            <person name="Lucas S."/>
            <person name="Tice H."/>
            <person name="Cheng J.F."/>
            <person name="Land M."/>
            <person name="Hauser L."/>
            <person name="Chang Y.J."/>
            <person name="Jeffries C.D."/>
            <person name="Kopitz M."/>
            <person name="Bruce D."/>
            <person name="Goodwin L."/>
            <person name="Pitluck S."/>
            <person name="Ovchinnikova G."/>
            <person name="Pati A."/>
            <person name="Ivanova N."/>
            <person name="Mavrommatis K."/>
            <person name="Chen A."/>
            <person name="Palaniappan K."/>
            <person name="Chain P."/>
            <person name="Bristow J."/>
            <person name="Eisen J.A."/>
            <person name="Markowitz V."/>
            <person name="Hugenholtz P."/>
            <person name="Goker M."/>
            <person name="Rohde M."/>
            <person name="Kyrpides N.C."/>
            <person name="Klenk H.P."/>
        </authorList>
    </citation>
    <scope>NUCLEOTIDE SEQUENCE [LARGE SCALE GENOMIC DNA]</scope>
    <source>
        <strain evidence="8">ATCC 700827 / DSM 18053 / CIP 107007 / KCTC 52180 / NS114</strain>
    </source>
</reference>
<comment type="cofactor">
    <cofactor evidence="4">
        <name>a divalent metal cation</name>
        <dbReference type="ChEBI" id="CHEBI:60240"/>
    </cofactor>
    <text evidence="4">Binds 2 divalent metal cations per subunit.</text>
</comment>
<dbReference type="AlphaFoldDB" id="C6VWQ6"/>
<keyword evidence="8" id="KW-1185">Reference proteome</keyword>
<feature type="binding site" description="via carbamate group" evidence="4">
    <location>
        <position position="166"/>
    </location>
    <ligand>
        <name>Zn(2+)</name>
        <dbReference type="ChEBI" id="CHEBI:29105"/>
        <label>1</label>
    </ligand>
</feature>
<dbReference type="PANTHER" id="PTHR10819:SF3">
    <property type="entry name" value="PHOSPHOTRIESTERASE-RELATED PROTEIN"/>
    <property type="match status" value="1"/>
</dbReference>
<dbReference type="EMBL" id="CP001619">
    <property type="protein sequence ID" value="ACT96806.1"/>
    <property type="molecule type" value="Genomic_DNA"/>
</dbReference>
<dbReference type="GO" id="GO:0016787">
    <property type="term" value="F:hydrolase activity"/>
    <property type="evidence" value="ECO:0007669"/>
    <property type="project" value="UniProtKB-KW"/>
</dbReference>
<feature type="binding site" evidence="4">
    <location>
        <position position="279"/>
    </location>
    <ligand>
        <name>Zn(2+)</name>
        <dbReference type="ChEBI" id="CHEBI:29105"/>
        <label>1</label>
    </ligand>
</feature>
<dbReference type="PANTHER" id="PTHR10819">
    <property type="entry name" value="PHOSPHOTRIESTERASE-RELATED"/>
    <property type="match status" value="1"/>
</dbReference>
<keyword evidence="6" id="KW-0732">Signal</keyword>
<feature type="binding site" evidence="4">
    <location>
        <position position="199"/>
    </location>
    <ligand>
        <name>Zn(2+)</name>
        <dbReference type="ChEBI" id="CHEBI:29105"/>
        <label>2</label>
    </ligand>
</feature>
<evidence type="ECO:0000256" key="5">
    <source>
        <dbReference type="PROSITE-ProRule" id="PRU00679"/>
    </source>
</evidence>
<keyword evidence="2" id="KW-0378">Hydrolase</keyword>
<feature type="modified residue" description="N6-carboxylysine" evidence="3 5">
    <location>
        <position position="166"/>
    </location>
</feature>
<feature type="binding site" evidence="4">
    <location>
        <position position="50"/>
    </location>
    <ligand>
        <name>Zn(2+)</name>
        <dbReference type="ChEBI" id="CHEBI:29105"/>
        <label>1</label>
    </ligand>
</feature>
<proteinExistence type="inferred from homology"/>
<name>C6VWQ6_DYAFD</name>
<dbReference type="OrthoDB" id="105927at2"/>
<dbReference type="InterPro" id="IPR001559">
    <property type="entry name" value="Phosphotriesterase"/>
</dbReference>
<dbReference type="KEGG" id="dfe:Dfer_5616"/>
<dbReference type="Pfam" id="PF02126">
    <property type="entry name" value="PTE"/>
    <property type="match status" value="1"/>
</dbReference>
<evidence type="ECO:0000313" key="7">
    <source>
        <dbReference type="EMBL" id="ACT96806.1"/>
    </source>
</evidence>
<feature type="binding site" evidence="4">
    <location>
        <position position="48"/>
    </location>
    <ligand>
        <name>Zn(2+)</name>
        <dbReference type="ChEBI" id="CHEBI:29105"/>
        <label>1</label>
    </ligand>
</feature>